<keyword evidence="2" id="KW-1185">Reference proteome</keyword>
<name>A0A6L5GAU1_9ACTN</name>
<reference evidence="1 2" key="1">
    <citation type="submission" date="2019-10" db="EMBL/GenBank/DDBJ databases">
        <title>Glycomyces albidus sp. nov., a novel actinomycete isolated from rhizosphere soil of wheat (Triticum aestivum L.).</title>
        <authorList>
            <person name="Qian L."/>
        </authorList>
    </citation>
    <scope>NUCLEOTIDE SEQUENCE [LARGE SCALE GENOMIC DNA]</scope>
    <source>
        <strain evidence="1 2">NEAU-7082</strain>
    </source>
</reference>
<comment type="caution">
    <text evidence="1">The sequence shown here is derived from an EMBL/GenBank/DDBJ whole genome shotgun (WGS) entry which is preliminary data.</text>
</comment>
<sequence>MVSFSVRHDPVPASVKIDLELHKPYRTWFGLGRLRCEWCHHTWGAHGCPQRRSAVKLLASCIGSDSLRDVLTTLIGFSWDGGAA</sequence>
<accession>A0A6L5GAU1</accession>
<dbReference type="RefSeq" id="WP_153025889.1">
    <property type="nucleotide sequence ID" value="NZ_WIAO01000016.1"/>
</dbReference>
<proteinExistence type="predicted"/>
<dbReference type="EMBL" id="WIAO01000016">
    <property type="protein sequence ID" value="MQM26731.1"/>
    <property type="molecule type" value="Genomic_DNA"/>
</dbReference>
<dbReference type="AlphaFoldDB" id="A0A6L5GAU1"/>
<dbReference type="Proteomes" id="UP000477750">
    <property type="component" value="Unassembled WGS sequence"/>
</dbReference>
<evidence type="ECO:0000313" key="2">
    <source>
        <dbReference type="Proteomes" id="UP000477750"/>
    </source>
</evidence>
<organism evidence="1 2">
    <name type="scientific">Glycomyces albidus</name>
    <dbReference type="NCBI Taxonomy" id="2656774"/>
    <lineage>
        <taxon>Bacteria</taxon>
        <taxon>Bacillati</taxon>
        <taxon>Actinomycetota</taxon>
        <taxon>Actinomycetes</taxon>
        <taxon>Glycomycetales</taxon>
        <taxon>Glycomycetaceae</taxon>
        <taxon>Glycomyces</taxon>
    </lineage>
</organism>
<gene>
    <name evidence="1" type="ORF">GFD30_14295</name>
</gene>
<protein>
    <submittedName>
        <fullName evidence="1">Uncharacterized protein</fullName>
    </submittedName>
</protein>
<evidence type="ECO:0000313" key="1">
    <source>
        <dbReference type="EMBL" id="MQM26731.1"/>
    </source>
</evidence>